<accession>A0A7D5EDN1</accession>
<name>A0A7D5EDN1_9EURY</name>
<protein>
    <submittedName>
        <fullName evidence="1">TIGR00725 family protein</fullName>
    </submittedName>
</protein>
<dbReference type="OrthoDB" id="9570at2157"/>
<dbReference type="InterPro" id="IPR052341">
    <property type="entry name" value="LOG_family_nucleotidases"/>
</dbReference>
<dbReference type="AlphaFoldDB" id="A0A7D5EDN1"/>
<dbReference type="InterPro" id="IPR041164">
    <property type="entry name" value="LDcluster4"/>
</dbReference>
<keyword evidence="2" id="KW-1185">Reference proteome</keyword>
<dbReference type="NCBIfam" id="TIGR00725">
    <property type="entry name" value="TIGR00725 family protein"/>
    <property type="match status" value="1"/>
</dbReference>
<gene>
    <name evidence="1" type="ORF">HWN40_04430</name>
</gene>
<dbReference type="InterPro" id="IPR005268">
    <property type="entry name" value="CHP00725"/>
</dbReference>
<dbReference type="KEGG" id="mzi:HWN40_04430"/>
<dbReference type="PANTHER" id="PTHR43393:SF3">
    <property type="entry name" value="LYSINE DECARBOXYLASE-LIKE PROTEIN"/>
    <property type="match status" value="1"/>
</dbReference>
<reference evidence="1 2" key="1">
    <citation type="submission" date="2020-06" db="EMBL/GenBank/DDBJ databases">
        <title>Methanolobus halotolerans sp. nov., isolated from a saline lake Tus in Siberia.</title>
        <authorList>
            <person name="Shen Y."/>
            <person name="Chen S.-C."/>
            <person name="Lai M.-C."/>
            <person name="Huang H.-H."/>
            <person name="Chiu H.-H."/>
            <person name="Tang S.-L."/>
            <person name="Rogozin D.Y."/>
            <person name="Degermendzhy A.G."/>
        </authorList>
    </citation>
    <scope>NUCLEOTIDE SEQUENCE [LARGE SCALE GENOMIC DNA]</scope>
    <source>
        <strain evidence="1 2">DSM 21339</strain>
    </source>
</reference>
<dbReference type="GeneID" id="55820895"/>
<sequence length="165" mass="16980">MKLQIGVIGAGTCDAQLQEKAKQVGQEIAKNDAFLLCGGLGGVMEAASKGAREAGGTTVGIVPGNDRDSPNPYIDIAILTNMGHARNAIIAQSCDALIAVGGEYGTLSEIALSLKMGKSVITLESKWDIEGTTRADSPQQAVKLAIEAAKKSKSAHISSSNPMGQ</sequence>
<evidence type="ECO:0000313" key="1">
    <source>
        <dbReference type="EMBL" id="QLC49554.1"/>
    </source>
</evidence>
<dbReference type="EMBL" id="CP058215">
    <property type="protein sequence ID" value="QLC49554.1"/>
    <property type="molecule type" value="Genomic_DNA"/>
</dbReference>
<dbReference type="SUPFAM" id="SSF102405">
    <property type="entry name" value="MCP/YpsA-like"/>
    <property type="match status" value="1"/>
</dbReference>
<dbReference type="Pfam" id="PF18306">
    <property type="entry name" value="LDcluster4"/>
    <property type="match status" value="1"/>
</dbReference>
<evidence type="ECO:0000313" key="2">
    <source>
        <dbReference type="Proteomes" id="UP000509594"/>
    </source>
</evidence>
<dbReference type="Proteomes" id="UP000509594">
    <property type="component" value="Chromosome"/>
</dbReference>
<dbReference type="Gene3D" id="3.40.50.450">
    <property type="match status" value="1"/>
</dbReference>
<proteinExistence type="predicted"/>
<dbReference type="RefSeq" id="WP_176964610.1">
    <property type="nucleotide sequence ID" value="NZ_CP058215.1"/>
</dbReference>
<dbReference type="GO" id="GO:0005829">
    <property type="term" value="C:cytosol"/>
    <property type="evidence" value="ECO:0007669"/>
    <property type="project" value="TreeGrafter"/>
</dbReference>
<dbReference type="PANTHER" id="PTHR43393">
    <property type="entry name" value="CYTOKININ RIBOSIDE 5'-MONOPHOSPHATE PHOSPHORIBOHYDROLASE"/>
    <property type="match status" value="1"/>
</dbReference>
<organism evidence="1 2">
    <name type="scientific">Methanolobus zinderi</name>
    <dbReference type="NCBI Taxonomy" id="536044"/>
    <lineage>
        <taxon>Archaea</taxon>
        <taxon>Methanobacteriati</taxon>
        <taxon>Methanobacteriota</taxon>
        <taxon>Stenosarchaea group</taxon>
        <taxon>Methanomicrobia</taxon>
        <taxon>Methanosarcinales</taxon>
        <taxon>Methanosarcinaceae</taxon>
        <taxon>Methanolobus</taxon>
    </lineage>
</organism>